<dbReference type="InterPro" id="IPR011701">
    <property type="entry name" value="MFS"/>
</dbReference>
<feature type="transmembrane region" description="Helical" evidence="1">
    <location>
        <begin position="72"/>
        <end position="97"/>
    </location>
</feature>
<dbReference type="Pfam" id="PF07690">
    <property type="entry name" value="MFS_1"/>
    <property type="match status" value="1"/>
</dbReference>
<gene>
    <name evidence="2" type="ORF">EV643_101377</name>
</gene>
<protein>
    <submittedName>
        <fullName evidence="2">MFS transporter</fullName>
    </submittedName>
</protein>
<dbReference type="GO" id="GO:0022857">
    <property type="term" value="F:transmembrane transporter activity"/>
    <property type="evidence" value="ECO:0007669"/>
    <property type="project" value="InterPro"/>
</dbReference>
<evidence type="ECO:0000313" key="2">
    <source>
        <dbReference type="EMBL" id="TDO54587.1"/>
    </source>
</evidence>
<accession>A0A4R6KU36</accession>
<evidence type="ECO:0000313" key="3">
    <source>
        <dbReference type="Proteomes" id="UP000295388"/>
    </source>
</evidence>
<reference evidence="2 3" key="1">
    <citation type="submission" date="2019-03" db="EMBL/GenBank/DDBJ databases">
        <title>Genomic Encyclopedia of Type Strains, Phase III (KMG-III): the genomes of soil and plant-associated and newly described type strains.</title>
        <authorList>
            <person name="Whitman W."/>
        </authorList>
    </citation>
    <scope>NUCLEOTIDE SEQUENCE [LARGE SCALE GENOMIC DNA]</scope>
    <source>
        <strain evidence="2 3">VKM Ac-2527</strain>
    </source>
</reference>
<dbReference type="AlphaFoldDB" id="A0A4R6KU36"/>
<dbReference type="SUPFAM" id="SSF103473">
    <property type="entry name" value="MFS general substrate transporter"/>
    <property type="match status" value="1"/>
</dbReference>
<sequence length="160" mass="15711">MSLGLPLLARSHGWSASSVGLVIGCTAASSLLVTLAAARFGTFARPALAAVGCFVAALGITALAFAPSVALAAAAAFLQGIGVALFTSHLNPLFVAATPPTQLTRLQSVLALSQTIPLLITTPLLSTLATHSIPLALTTAAATTAAAGLLLGSQPSGLGN</sequence>
<feature type="transmembrane region" description="Helical" evidence="1">
    <location>
        <begin position="47"/>
        <end position="66"/>
    </location>
</feature>
<dbReference type="Gene3D" id="1.20.1250.20">
    <property type="entry name" value="MFS general substrate transporter like domains"/>
    <property type="match status" value="1"/>
</dbReference>
<name>A0A4R6KU36_9ACTN</name>
<dbReference type="InterPro" id="IPR036259">
    <property type="entry name" value="MFS_trans_sf"/>
</dbReference>
<dbReference type="Proteomes" id="UP000295388">
    <property type="component" value="Unassembled WGS sequence"/>
</dbReference>
<comment type="caution">
    <text evidence="2">The sequence shown here is derived from an EMBL/GenBank/DDBJ whole genome shotgun (WGS) entry which is preliminary data.</text>
</comment>
<evidence type="ECO:0000256" key="1">
    <source>
        <dbReference type="SAM" id="Phobius"/>
    </source>
</evidence>
<keyword evidence="1" id="KW-0472">Membrane</keyword>
<keyword evidence="1" id="KW-0812">Transmembrane</keyword>
<organism evidence="2 3">
    <name type="scientific">Kribbella caucasensis</name>
    <dbReference type="NCBI Taxonomy" id="2512215"/>
    <lineage>
        <taxon>Bacteria</taxon>
        <taxon>Bacillati</taxon>
        <taxon>Actinomycetota</taxon>
        <taxon>Actinomycetes</taxon>
        <taxon>Propionibacteriales</taxon>
        <taxon>Kribbellaceae</taxon>
        <taxon>Kribbella</taxon>
    </lineage>
</organism>
<keyword evidence="3" id="KW-1185">Reference proteome</keyword>
<keyword evidence="1" id="KW-1133">Transmembrane helix</keyword>
<feature type="transmembrane region" description="Helical" evidence="1">
    <location>
        <begin position="12"/>
        <end position="35"/>
    </location>
</feature>
<proteinExistence type="predicted"/>
<dbReference type="EMBL" id="SNWQ01000001">
    <property type="protein sequence ID" value="TDO54587.1"/>
    <property type="molecule type" value="Genomic_DNA"/>
</dbReference>